<dbReference type="RefSeq" id="WP_026391034.1">
    <property type="nucleotide sequence ID" value="NZ_LR215048.1"/>
</dbReference>
<name>A0A449BFK3_HAPAX</name>
<protein>
    <submittedName>
        <fullName evidence="1">Uncharacterized protein</fullName>
    </submittedName>
</protein>
<keyword evidence="2" id="KW-1185">Reference proteome</keyword>
<dbReference type="KEGG" id="aaxa:NCTC10138_01481"/>
<dbReference type="AlphaFoldDB" id="A0A449BFK3"/>
<organism evidence="1 2">
    <name type="scientific">Haploplasma axanthum</name>
    <name type="common">Acholeplasma axanthum</name>
    <dbReference type="NCBI Taxonomy" id="29552"/>
    <lineage>
        <taxon>Bacteria</taxon>
        <taxon>Bacillati</taxon>
        <taxon>Mycoplasmatota</taxon>
        <taxon>Mollicutes</taxon>
        <taxon>Acholeplasmatales</taxon>
        <taxon>Acholeplasmataceae</taxon>
        <taxon>Haploplasma</taxon>
    </lineage>
</organism>
<gene>
    <name evidence="1" type="ORF">NCTC10138_01481</name>
</gene>
<proteinExistence type="predicted"/>
<dbReference type="Proteomes" id="UP000289841">
    <property type="component" value="Chromosome"/>
</dbReference>
<sequence>MCRTKYENLEEANFNERIKQILSFFKEEEIEKIKSHRKIDNYEHPLKNIIIYDESKTSSNIADDKSSIIYKTNWAFEVVQRIDPDWLRAKKSDLLDDDYSIVSSVLGGIRAYAEIKTRLYRELFNDTSQLVSIPTSKNPTPDFRLSDTDYYQKKYVVDFEVFTKTHDKESQKGIDLGTTVTKINGGRNKITTRVSSHRPFSFEKRPLEKNKHASDLRHIIHLFTQVKAKDKQFSDENINVLWIDMQDEAIFHYSSFLSFASPTVIRDGSFISSTLWHAFYGQIEMIILHEFFQGEHNTYLTSKLEHDGRFYLSENKADFVVFVFPRKTIVFEKPDNDKVIPERFRDTLTYLLNFNSVESRIDFPKGNLSQALKNDVESLEILYKYLKERDEWEE</sequence>
<evidence type="ECO:0000313" key="1">
    <source>
        <dbReference type="EMBL" id="VEU81090.1"/>
    </source>
</evidence>
<accession>A0A449BFK3</accession>
<dbReference type="EMBL" id="LR215048">
    <property type="protein sequence ID" value="VEU81090.1"/>
    <property type="molecule type" value="Genomic_DNA"/>
</dbReference>
<reference evidence="1 2" key="1">
    <citation type="submission" date="2019-01" db="EMBL/GenBank/DDBJ databases">
        <authorList>
            <consortium name="Pathogen Informatics"/>
        </authorList>
    </citation>
    <scope>NUCLEOTIDE SEQUENCE [LARGE SCALE GENOMIC DNA]</scope>
    <source>
        <strain evidence="1 2">NCTC10138</strain>
    </source>
</reference>
<evidence type="ECO:0000313" key="2">
    <source>
        <dbReference type="Proteomes" id="UP000289841"/>
    </source>
</evidence>